<gene>
    <name evidence="2" type="ORF">BATDEDRAFT_85412</name>
</gene>
<evidence type="ECO:0000313" key="2">
    <source>
        <dbReference type="EMBL" id="EGF84141.1"/>
    </source>
</evidence>
<dbReference type="EMBL" id="GL882879">
    <property type="protein sequence ID" value="EGF84141.1"/>
    <property type="molecule type" value="Genomic_DNA"/>
</dbReference>
<dbReference type="OrthoDB" id="3342809at2759"/>
<dbReference type="OMA" id="RISEYNP"/>
<feature type="compositionally biased region" description="Polar residues" evidence="1">
    <location>
        <begin position="15"/>
        <end position="35"/>
    </location>
</feature>
<organism evidence="2 3">
    <name type="scientific">Batrachochytrium dendrobatidis (strain JAM81 / FGSC 10211)</name>
    <name type="common">Frog chytrid fungus</name>
    <dbReference type="NCBI Taxonomy" id="684364"/>
    <lineage>
        <taxon>Eukaryota</taxon>
        <taxon>Fungi</taxon>
        <taxon>Fungi incertae sedis</taxon>
        <taxon>Chytridiomycota</taxon>
        <taxon>Chytridiomycota incertae sedis</taxon>
        <taxon>Chytridiomycetes</taxon>
        <taxon>Rhizophydiales</taxon>
        <taxon>Rhizophydiales incertae sedis</taxon>
        <taxon>Batrachochytrium</taxon>
    </lineage>
</organism>
<dbReference type="GeneID" id="18242056"/>
<dbReference type="HOGENOM" id="CLU_589227_0_0_1"/>
<feature type="region of interest" description="Disordered" evidence="1">
    <location>
        <begin position="110"/>
        <end position="136"/>
    </location>
</feature>
<feature type="compositionally biased region" description="Basic and acidic residues" evidence="1">
    <location>
        <begin position="387"/>
        <end position="404"/>
    </location>
</feature>
<dbReference type="PANTHER" id="PTHR37211:SF1">
    <property type="entry name" value="EXPRESSED PROTEIN"/>
    <property type="match status" value="1"/>
</dbReference>
<protein>
    <recommendedName>
        <fullName evidence="4">Methyltransferase domain-containing protein</fullName>
    </recommendedName>
</protein>
<feature type="compositionally biased region" description="Acidic residues" evidence="1">
    <location>
        <begin position="124"/>
        <end position="136"/>
    </location>
</feature>
<dbReference type="CDD" id="cd02440">
    <property type="entry name" value="AdoMet_MTases"/>
    <property type="match status" value="1"/>
</dbReference>
<dbReference type="AlphaFoldDB" id="F4NVT2"/>
<dbReference type="SUPFAM" id="SSF53335">
    <property type="entry name" value="S-adenosyl-L-methionine-dependent methyltransferases"/>
    <property type="match status" value="1"/>
</dbReference>
<feature type="compositionally biased region" description="Basic residues" evidence="1">
    <location>
        <begin position="1"/>
        <end position="11"/>
    </location>
</feature>
<dbReference type="InterPro" id="IPR029063">
    <property type="entry name" value="SAM-dependent_MTases_sf"/>
</dbReference>
<proteinExistence type="predicted"/>
<feature type="region of interest" description="Disordered" evidence="1">
    <location>
        <begin position="383"/>
        <end position="436"/>
    </location>
</feature>
<dbReference type="Gene3D" id="2.20.25.110">
    <property type="entry name" value="S-adenosyl-L-methionine-dependent methyltransferases"/>
    <property type="match status" value="1"/>
</dbReference>
<name>F4NVT2_BATDJ</name>
<dbReference type="Gene3D" id="3.40.50.150">
    <property type="entry name" value="Vaccinia Virus protein VP39"/>
    <property type="match status" value="1"/>
</dbReference>
<accession>F4NVT2</accession>
<feature type="region of interest" description="Disordered" evidence="1">
    <location>
        <begin position="1"/>
        <end position="41"/>
    </location>
</feature>
<keyword evidence="3" id="KW-1185">Reference proteome</keyword>
<dbReference type="RefSeq" id="XP_006676345.1">
    <property type="nucleotide sequence ID" value="XM_006676282.1"/>
</dbReference>
<reference evidence="2 3" key="1">
    <citation type="submission" date="2009-12" db="EMBL/GenBank/DDBJ databases">
        <title>The draft genome of Batrachochytrium dendrobatidis.</title>
        <authorList>
            <consortium name="US DOE Joint Genome Institute (JGI-PGF)"/>
            <person name="Kuo A."/>
            <person name="Salamov A."/>
            <person name="Schmutz J."/>
            <person name="Lucas S."/>
            <person name="Pitluck S."/>
            <person name="Rosenblum E."/>
            <person name="Stajich J."/>
            <person name="Eisen M."/>
            <person name="Grigoriev I.V."/>
        </authorList>
    </citation>
    <scope>NUCLEOTIDE SEQUENCE [LARGE SCALE GENOMIC DNA]</scope>
    <source>
        <strain evidence="3">JAM81 / FGSC 10211</strain>
    </source>
</reference>
<dbReference type="Proteomes" id="UP000007241">
    <property type="component" value="Unassembled WGS sequence"/>
</dbReference>
<sequence length="464" mass="52547">MGLGKKNKHSIQHAPISNDTSLNSKSKWSKQSASTTKKRPSVFNLEPLADTTNTYTIDQLELQDRRHRQQSNVTTSIASTMNRHDCYHASVQLPEEEVKNLSNMYQCVQRSSRSSRIDLPPLDSECESEQESNDDQNIEDQLANISISGSNPSGCDETNLATKTYTRSDPAPPIPRILLEDFCGTCVLADAWCKQHATNTAIGIDNDPAVTAYARSQTLIHSHSSRVSVWTGDVLDPTLFMEKNKQVDMIAALNYGVFYFHKRHDLIKYLKRCLVGLKPGGVLIADCFGGARVFSSQGRLFKRRIADFTYFFEQTPINPLTNKLGVRLHFRFDDGSWLKNAYTYVFRVYSITEIQEAMEEAGFSSSFIWIASSAEESVVTQNRKKRDSSLNEHSEQFDVNKDIESDSELNSDDSSSYNGRNTIKERRQNQTWQDPNNGVYEYNRVTSSDMTQLESWNAYIVAAK</sequence>
<evidence type="ECO:0000256" key="1">
    <source>
        <dbReference type="SAM" id="MobiDB-lite"/>
    </source>
</evidence>
<evidence type="ECO:0000313" key="3">
    <source>
        <dbReference type="Proteomes" id="UP000007241"/>
    </source>
</evidence>
<evidence type="ECO:0008006" key="4">
    <source>
        <dbReference type="Google" id="ProtNLM"/>
    </source>
</evidence>
<dbReference type="InParanoid" id="F4NVT2"/>
<dbReference type="PANTHER" id="PTHR37211">
    <property type="entry name" value="EXPRESSED PROTEIN"/>
    <property type="match status" value="1"/>
</dbReference>